<accession>A0A1F7IFX4</accession>
<dbReference type="NCBIfam" id="TIGR00079">
    <property type="entry name" value="pept_deformyl"/>
    <property type="match status" value="1"/>
</dbReference>
<keyword evidence="2" id="KW-0408">Iron</keyword>
<dbReference type="STRING" id="1802056.A2954_04635"/>
<name>A0A1F7IFX4_9BACT</name>
<feature type="binding site" evidence="2">
    <location>
        <position position="153"/>
    </location>
    <ligand>
        <name>Fe cation</name>
        <dbReference type="ChEBI" id="CHEBI:24875"/>
    </ligand>
</feature>
<dbReference type="HAMAP" id="MF_00163">
    <property type="entry name" value="Pep_deformylase"/>
    <property type="match status" value="1"/>
</dbReference>
<comment type="cofactor">
    <cofactor evidence="2">
        <name>Fe(2+)</name>
        <dbReference type="ChEBI" id="CHEBI:29033"/>
    </cofactor>
    <text evidence="2">Binds 1 Fe(2+) ion.</text>
</comment>
<sequence>MLKIVTIPNSVLTSRTKKVEQFDGSLQRLVKDMDQTLKAQVNPQGVGLAASQVGFDLAVFIIRPSPNAKTEVFVNPKIIKVEAGILEDSGKRVKNPQGSKNKKKKHRLEGCLSIPKIWGHIIRSAKVYLEYQDLAGKTHKKWMTGFKALIVQHEVDHLKGVLFTQRALEQNSQLFEEKDGELKKLLTK</sequence>
<dbReference type="Pfam" id="PF01327">
    <property type="entry name" value="Pep_deformylase"/>
    <property type="match status" value="1"/>
</dbReference>
<evidence type="ECO:0000256" key="1">
    <source>
        <dbReference type="ARBA" id="ARBA00010759"/>
    </source>
</evidence>
<dbReference type="PANTHER" id="PTHR10458:SF22">
    <property type="entry name" value="PEPTIDE DEFORMYLASE"/>
    <property type="match status" value="1"/>
</dbReference>
<dbReference type="Proteomes" id="UP000177698">
    <property type="component" value="Unassembled WGS sequence"/>
</dbReference>
<dbReference type="GO" id="GO:0006412">
    <property type="term" value="P:translation"/>
    <property type="evidence" value="ECO:0007669"/>
    <property type="project" value="UniProtKB-UniRule"/>
</dbReference>
<dbReference type="InterPro" id="IPR023635">
    <property type="entry name" value="Peptide_deformylase"/>
</dbReference>
<proteinExistence type="inferred from homology"/>
<dbReference type="PRINTS" id="PR01576">
    <property type="entry name" value="PDEFORMYLASE"/>
</dbReference>
<dbReference type="GO" id="GO:0042586">
    <property type="term" value="F:peptide deformylase activity"/>
    <property type="evidence" value="ECO:0007669"/>
    <property type="project" value="UniProtKB-UniRule"/>
</dbReference>
<comment type="similarity">
    <text evidence="1 2">Belongs to the polypeptide deformylase family.</text>
</comment>
<keyword evidence="2" id="KW-0479">Metal-binding</keyword>
<dbReference type="NCBIfam" id="NF001159">
    <property type="entry name" value="PRK00150.1-3"/>
    <property type="match status" value="1"/>
</dbReference>
<keyword evidence="2" id="KW-0378">Hydrolase</keyword>
<dbReference type="EMBL" id="MGAG01000003">
    <property type="protein sequence ID" value="OGK42268.1"/>
    <property type="molecule type" value="Genomic_DNA"/>
</dbReference>
<dbReference type="PIRSF" id="PIRSF004749">
    <property type="entry name" value="Pep_def"/>
    <property type="match status" value="1"/>
</dbReference>
<evidence type="ECO:0000313" key="3">
    <source>
        <dbReference type="EMBL" id="OGK42268.1"/>
    </source>
</evidence>
<dbReference type="InterPro" id="IPR036821">
    <property type="entry name" value="Peptide_deformylase_sf"/>
</dbReference>
<evidence type="ECO:0000256" key="2">
    <source>
        <dbReference type="HAMAP-Rule" id="MF_00163"/>
    </source>
</evidence>
<dbReference type="CDD" id="cd00487">
    <property type="entry name" value="Pep_deformylase"/>
    <property type="match status" value="1"/>
</dbReference>
<comment type="caution">
    <text evidence="3">The sequence shown here is derived from an EMBL/GenBank/DDBJ whole genome shotgun (WGS) entry which is preliminary data.</text>
</comment>
<feature type="binding site" evidence="2">
    <location>
        <position position="157"/>
    </location>
    <ligand>
        <name>Fe cation</name>
        <dbReference type="ChEBI" id="CHEBI:24875"/>
    </ligand>
</feature>
<comment type="catalytic activity">
    <reaction evidence="2">
        <text>N-terminal N-formyl-L-methionyl-[peptide] + H2O = N-terminal L-methionyl-[peptide] + formate</text>
        <dbReference type="Rhea" id="RHEA:24420"/>
        <dbReference type="Rhea" id="RHEA-COMP:10639"/>
        <dbReference type="Rhea" id="RHEA-COMP:10640"/>
        <dbReference type="ChEBI" id="CHEBI:15377"/>
        <dbReference type="ChEBI" id="CHEBI:15740"/>
        <dbReference type="ChEBI" id="CHEBI:49298"/>
        <dbReference type="ChEBI" id="CHEBI:64731"/>
        <dbReference type="EC" id="3.5.1.88"/>
    </reaction>
</comment>
<comment type="function">
    <text evidence="2">Removes the formyl group from the N-terminal Met of newly synthesized proteins. Requires at least a dipeptide for an efficient rate of reaction. N-terminal L-methionine is a prerequisite for activity but the enzyme has broad specificity at other positions.</text>
</comment>
<organism evidence="3 4">
    <name type="scientific">Candidatus Roizmanbacteria bacterium RIFCSPLOWO2_01_FULL_37_12</name>
    <dbReference type="NCBI Taxonomy" id="1802056"/>
    <lineage>
        <taxon>Bacteria</taxon>
        <taxon>Candidatus Roizmaniibacteriota</taxon>
    </lineage>
</organism>
<keyword evidence="2" id="KW-0648">Protein biosynthesis</keyword>
<feature type="active site" evidence="2">
    <location>
        <position position="154"/>
    </location>
</feature>
<dbReference type="EC" id="3.5.1.88" evidence="2"/>
<dbReference type="GO" id="GO:0046872">
    <property type="term" value="F:metal ion binding"/>
    <property type="evidence" value="ECO:0007669"/>
    <property type="project" value="UniProtKB-KW"/>
</dbReference>
<dbReference type="Gene3D" id="3.90.45.10">
    <property type="entry name" value="Peptide deformylase"/>
    <property type="match status" value="1"/>
</dbReference>
<dbReference type="SUPFAM" id="SSF56420">
    <property type="entry name" value="Peptide deformylase"/>
    <property type="match status" value="1"/>
</dbReference>
<reference evidence="3 4" key="1">
    <citation type="journal article" date="2016" name="Nat. Commun.">
        <title>Thousands of microbial genomes shed light on interconnected biogeochemical processes in an aquifer system.</title>
        <authorList>
            <person name="Anantharaman K."/>
            <person name="Brown C.T."/>
            <person name="Hug L.A."/>
            <person name="Sharon I."/>
            <person name="Castelle C.J."/>
            <person name="Probst A.J."/>
            <person name="Thomas B.C."/>
            <person name="Singh A."/>
            <person name="Wilkins M.J."/>
            <person name="Karaoz U."/>
            <person name="Brodie E.L."/>
            <person name="Williams K.H."/>
            <person name="Hubbard S.S."/>
            <person name="Banfield J.F."/>
        </authorList>
    </citation>
    <scope>NUCLEOTIDE SEQUENCE [LARGE SCALE GENOMIC DNA]</scope>
</reference>
<dbReference type="AlphaFoldDB" id="A0A1F7IFX4"/>
<evidence type="ECO:0000313" key="4">
    <source>
        <dbReference type="Proteomes" id="UP000177698"/>
    </source>
</evidence>
<dbReference type="PANTHER" id="PTHR10458">
    <property type="entry name" value="PEPTIDE DEFORMYLASE"/>
    <property type="match status" value="1"/>
</dbReference>
<gene>
    <name evidence="2" type="primary">def</name>
    <name evidence="3" type="ORF">A2954_04635</name>
</gene>
<protein>
    <recommendedName>
        <fullName evidence="2">Peptide deformylase</fullName>
        <shortName evidence="2">PDF</shortName>
        <ecNumber evidence="2">3.5.1.88</ecNumber>
    </recommendedName>
    <alternativeName>
        <fullName evidence="2">Polypeptide deformylase</fullName>
    </alternativeName>
</protein>
<feature type="binding site" evidence="2">
    <location>
        <position position="111"/>
    </location>
    <ligand>
        <name>Fe cation</name>
        <dbReference type="ChEBI" id="CHEBI:24875"/>
    </ligand>
</feature>